<dbReference type="AlphaFoldDB" id="A0A8K0UKH6"/>
<dbReference type="EMBL" id="JAEVFJ010000022">
    <property type="protein sequence ID" value="KAH8096845.1"/>
    <property type="molecule type" value="Genomic_DNA"/>
</dbReference>
<accession>A0A8K0UKH6</accession>
<gene>
    <name evidence="2" type="ORF">BXZ70DRAFT_908402</name>
</gene>
<comment type="caution">
    <text evidence="2">The sequence shown here is derived from an EMBL/GenBank/DDBJ whole genome shotgun (WGS) entry which is preliminary data.</text>
</comment>
<proteinExistence type="predicted"/>
<feature type="transmembrane region" description="Helical" evidence="1">
    <location>
        <begin position="80"/>
        <end position="102"/>
    </location>
</feature>
<evidence type="ECO:0000313" key="2">
    <source>
        <dbReference type="EMBL" id="KAH8096845.1"/>
    </source>
</evidence>
<keyword evidence="1" id="KW-0812">Transmembrane</keyword>
<reference evidence="2" key="1">
    <citation type="journal article" date="2021" name="New Phytol.">
        <title>Evolutionary innovations through gain and loss of genes in the ectomycorrhizal Boletales.</title>
        <authorList>
            <person name="Wu G."/>
            <person name="Miyauchi S."/>
            <person name="Morin E."/>
            <person name="Kuo A."/>
            <person name="Drula E."/>
            <person name="Varga T."/>
            <person name="Kohler A."/>
            <person name="Feng B."/>
            <person name="Cao Y."/>
            <person name="Lipzen A."/>
            <person name="Daum C."/>
            <person name="Hundley H."/>
            <person name="Pangilinan J."/>
            <person name="Johnson J."/>
            <person name="Barry K."/>
            <person name="LaButti K."/>
            <person name="Ng V."/>
            <person name="Ahrendt S."/>
            <person name="Min B."/>
            <person name="Choi I.G."/>
            <person name="Park H."/>
            <person name="Plett J.M."/>
            <person name="Magnuson J."/>
            <person name="Spatafora J.W."/>
            <person name="Nagy L.G."/>
            <person name="Henrissat B."/>
            <person name="Grigoriev I.V."/>
            <person name="Yang Z.L."/>
            <person name="Xu J."/>
            <person name="Martin F.M."/>
        </authorList>
    </citation>
    <scope>NUCLEOTIDE SEQUENCE</scope>
    <source>
        <strain evidence="2">KKN 215</strain>
    </source>
</reference>
<organism evidence="2 3">
    <name type="scientific">Cristinia sonorae</name>
    <dbReference type="NCBI Taxonomy" id="1940300"/>
    <lineage>
        <taxon>Eukaryota</taxon>
        <taxon>Fungi</taxon>
        <taxon>Dikarya</taxon>
        <taxon>Basidiomycota</taxon>
        <taxon>Agaricomycotina</taxon>
        <taxon>Agaricomycetes</taxon>
        <taxon>Agaricomycetidae</taxon>
        <taxon>Agaricales</taxon>
        <taxon>Pleurotineae</taxon>
        <taxon>Stephanosporaceae</taxon>
        <taxon>Cristinia</taxon>
    </lineage>
</organism>
<keyword evidence="1" id="KW-1133">Transmembrane helix</keyword>
<keyword evidence="1" id="KW-0472">Membrane</keyword>
<sequence>MCHQTNIHQHFADVIISHGAHDHAGTLTPNSTTVVTVPSDDLNIILHAHSPLFSSSMLGLEMAQNHAHTFLAKPLSLLPITHLTLVLMASSLVVSLSCNSYYI</sequence>
<name>A0A8K0UKH6_9AGAR</name>
<evidence type="ECO:0000256" key="1">
    <source>
        <dbReference type="SAM" id="Phobius"/>
    </source>
</evidence>
<keyword evidence="3" id="KW-1185">Reference proteome</keyword>
<dbReference type="Proteomes" id="UP000813824">
    <property type="component" value="Unassembled WGS sequence"/>
</dbReference>
<protein>
    <submittedName>
        <fullName evidence="2">Uncharacterized protein</fullName>
    </submittedName>
</protein>
<evidence type="ECO:0000313" key="3">
    <source>
        <dbReference type="Proteomes" id="UP000813824"/>
    </source>
</evidence>